<dbReference type="PROSITE" id="PS51354">
    <property type="entry name" value="GLUTAREDOXIN_2"/>
    <property type="match status" value="1"/>
</dbReference>
<evidence type="ECO:0000256" key="2">
    <source>
        <dbReference type="ARBA" id="ARBA00007568"/>
    </source>
</evidence>
<evidence type="ECO:0000313" key="5">
    <source>
        <dbReference type="EMBL" id="KAK9099366.1"/>
    </source>
</evidence>
<sequence>MSHVMRRLLSTLGAHPTVVQLDDSDDHHGVLLGGGGDAGAVAPLPAVYIGGRRVGGLESLMALHLSGELTAMLTQVLHDHNHHYHQGQGVGVASLSSSSSSSS</sequence>
<evidence type="ECO:0000256" key="3">
    <source>
        <dbReference type="ARBA" id="ARBA00022490"/>
    </source>
</evidence>
<evidence type="ECO:0000256" key="1">
    <source>
        <dbReference type="ARBA" id="ARBA00004496"/>
    </source>
</evidence>
<dbReference type="GO" id="GO:0005737">
    <property type="term" value="C:cytoplasm"/>
    <property type="evidence" value="ECO:0007669"/>
    <property type="project" value="UniProtKB-SubCell"/>
</dbReference>
<dbReference type="InterPro" id="IPR011905">
    <property type="entry name" value="GlrX-like_pln_2"/>
</dbReference>
<reference evidence="5 6" key="1">
    <citation type="submission" date="2024-01" db="EMBL/GenBank/DDBJ databases">
        <title>Genome assemblies of Stephania.</title>
        <authorList>
            <person name="Yang L."/>
        </authorList>
    </citation>
    <scope>NUCLEOTIDE SEQUENCE [LARGE SCALE GENOMIC DNA]</scope>
    <source>
        <strain evidence="5">YNDBR</strain>
        <tissue evidence="5">Leaf</tissue>
    </source>
</reference>
<gene>
    <name evidence="5" type="ORF">Syun_026411</name>
</gene>
<organism evidence="5 6">
    <name type="scientific">Stephania yunnanensis</name>
    <dbReference type="NCBI Taxonomy" id="152371"/>
    <lineage>
        <taxon>Eukaryota</taxon>
        <taxon>Viridiplantae</taxon>
        <taxon>Streptophyta</taxon>
        <taxon>Embryophyta</taxon>
        <taxon>Tracheophyta</taxon>
        <taxon>Spermatophyta</taxon>
        <taxon>Magnoliopsida</taxon>
        <taxon>Ranunculales</taxon>
        <taxon>Menispermaceae</taxon>
        <taxon>Menispermoideae</taxon>
        <taxon>Cissampelideae</taxon>
        <taxon>Stephania</taxon>
    </lineage>
</organism>
<protein>
    <recommendedName>
        <fullName evidence="7">Glutaredoxin</fullName>
    </recommendedName>
</protein>
<dbReference type="PANTHER" id="PTHR10168">
    <property type="entry name" value="GLUTAREDOXIN"/>
    <property type="match status" value="1"/>
</dbReference>
<dbReference type="Proteomes" id="UP001420932">
    <property type="component" value="Unassembled WGS sequence"/>
</dbReference>
<evidence type="ECO:0008006" key="7">
    <source>
        <dbReference type="Google" id="ProtNLM"/>
    </source>
</evidence>
<proteinExistence type="inferred from homology"/>
<comment type="similarity">
    <text evidence="2">Belongs to the glutaredoxin family. CC-type subfamily.</text>
</comment>
<dbReference type="AlphaFoldDB" id="A0AAP0ETF4"/>
<evidence type="ECO:0000313" key="6">
    <source>
        <dbReference type="Proteomes" id="UP001420932"/>
    </source>
</evidence>
<dbReference type="EMBL" id="JBBNAF010000011">
    <property type="protein sequence ID" value="KAK9099366.1"/>
    <property type="molecule type" value="Genomic_DNA"/>
</dbReference>
<comment type="caution">
    <text evidence="5">The sequence shown here is derived from an EMBL/GenBank/DDBJ whole genome shotgun (WGS) entry which is preliminary data.</text>
</comment>
<name>A0AAP0ETF4_9MAGN</name>
<dbReference type="Gene3D" id="3.40.30.10">
    <property type="entry name" value="Glutaredoxin"/>
    <property type="match status" value="1"/>
</dbReference>
<keyword evidence="4" id="KW-0676">Redox-active center</keyword>
<accession>A0AAP0ETF4</accession>
<dbReference type="SUPFAM" id="SSF52833">
    <property type="entry name" value="Thioredoxin-like"/>
    <property type="match status" value="1"/>
</dbReference>
<keyword evidence="3" id="KW-0963">Cytoplasm</keyword>
<evidence type="ECO:0000256" key="4">
    <source>
        <dbReference type="ARBA" id="ARBA00023284"/>
    </source>
</evidence>
<comment type="subcellular location">
    <subcellularLocation>
        <location evidence="1">Cytoplasm</location>
    </subcellularLocation>
</comment>
<keyword evidence="6" id="KW-1185">Reference proteome</keyword>
<dbReference type="InterPro" id="IPR036249">
    <property type="entry name" value="Thioredoxin-like_sf"/>
</dbReference>